<dbReference type="Proteomes" id="UP000470772">
    <property type="component" value="Unassembled WGS sequence"/>
</dbReference>
<keyword evidence="2" id="KW-1185">Reference proteome</keyword>
<name>A0A6A9QTC8_SULME</name>
<protein>
    <submittedName>
        <fullName evidence="1">Uncharacterized protein</fullName>
    </submittedName>
</protein>
<reference evidence="1 2" key="1">
    <citation type="submission" date="2019-10" db="EMBL/GenBank/DDBJ databases">
        <title>Sequencing and Assembly of Multiple Reported Metal-Biooxidizing Members of the Extremely Thermoacidophilic Archaeal Family Sulfolobaceae.</title>
        <authorList>
            <person name="Counts J.A."/>
            <person name="Kelly R.M."/>
        </authorList>
    </citation>
    <scope>NUCLEOTIDE SEQUENCE [LARGE SCALE GENOMIC DNA]</scope>
    <source>
        <strain evidence="1 2">DSM 6482</strain>
    </source>
</reference>
<dbReference type="RefSeq" id="WP_054839195.1">
    <property type="nucleotide sequence ID" value="NZ_BBBY01000051.1"/>
</dbReference>
<comment type="caution">
    <text evidence="1">The sequence shown here is derived from an EMBL/GenBank/DDBJ whole genome shotgun (WGS) entry which is preliminary data.</text>
</comment>
<gene>
    <name evidence="1" type="ORF">GC250_06145</name>
</gene>
<dbReference type="EMBL" id="WGGD01000005">
    <property type="protein sequence ID" value="MUN29023.1"/>
    <property type="molecule type" value="Genomic_DNA"/>
</dbReference>
<sequence length="107" mass="12310">MDSCGCVTERKYVSDFLARQVFRGKGKETGRGEVQGRKFKIFQDEGKFKYQCDQCAVLIITLEATLEEINKGNKNEKQILERIKRIKGLTVNDLIIQTVKEVLRIVN</sequence>
<dbReference type="AlphaFoldDB" id="A0A6A9QTC8"/>
<evidence type="ECO:0000313" key="2">
    <source>
        <dbReference type="Proteomes" id="UP000470772"/>
    </source>
</evidence>
<organism evidence="1 2">
    <name type="scientific">Sulfuracidifex metallicus DSM 6482 = JCM 9184</name>
    <dbReference type="NCBI Taxonomy" id="523847"/>
    <lineage>
        <taxon>Archaea</taxon>
        <taxon>Thermoproteota</taxon>
        <taxon>Thermoprotei</taxon>
        <taxon>Sulfolobales</taxon>
        <taxon>Sulfolobaceae</taxon>
        <taxon>Sulfuracidifex</taxon>
    </lineage>
</organism>
<accession>A0A6A9QTC8</accession>
<evidence type="ECO:0000313" key="1">
    <source>
        <dbReference type="EMBL" id="MUN29023.1"/>
    </source>
</evidence>
<dbReference type="OrthoDB" id="38075at2157"/>
<proteinExistence type="predicted"/>